<dbReference type="KEGG" id="cyn:Cyan7425_0192"/>
<dbReference type="EMBL" id="CP001346">
    <property type="protein sequence ID" value="ACL47886.1"/>
    <property type="molecule type" value="Genomic_DNA"/>
</dbReference>
<name>B8HZN8_CYAP4</name>
<dbReference type="SUPFAM" id="SSF54593">
    <property type="entry name" value="Glyoxalase/Bleomycin resistance protein/Dihydroxybiphenyl dioxygenase"/>
    <property type="match status" value="1"/>
</dbReference>
<proteinExistence type="predicted"/>
<dbReference type="InterPro" id="IPR018146">
    <property type="entry name" value="Glyoxalase_1_CS"/>
</dbReference>
<evidence type="ECO:0000313" key="3">
    <source>
        <dbReference type="EMBL" id="ACL47886.1"/>
    </source>
</evidence>
<keyword evidence="3" id="KW-0614">Plasmid</keyword>
<dbReference type="InterPro" id="IPR029068">
    <property type="entry name" value="Glyas_Bleomycin-R_OHBP_Dase"/>
</dbReference>
<dbReference type="OrthoDB" id="9798201at2"/>
<evidence type="ECO:0000256" key="1">
    <source>
        <dbReference type="ARBA" id="ARBA00022723"/>
    </source>
</evidence>
<dbReference type="AlphaFoldDB" id="B8HZN8"/>
<evidence type="ECO:0000259" key="2">
    <source>
        <dbReference type="PROSITE" id="PS51819"/>
    </source>
</evidence>
<accession>B8HZN8</accession>
<sequence>MKLNHVTLIISNFERSLTFYKTLGLIQIVHAPPRYARFQCPDGDATLSIEVTGELPAPPCVQIFLECSALDRTVADLKIRGLIFEQDPTDMPYLWREARLKDPDGHDIRLYFAGDNRLNPPWKIGG</sequence>
<dbReference type="Pfam" id="PF00903">
    <property type="entry name" value="Glyoxalase"/>
    <property type="match status" value="1"/>
</dbReference>
<organism evidence="3">
    <name type="scientific">Cyanothece sp. (strain PCC 7425 / ATCC 29141)</name>
    <dbReference type="NCBI Taxonomy" id="395961"/>
    <lineage>
        <taxon>Bacteria</taxon>
        <taxon>Bacillati</taxon>
        <taxon>Cyanobacteriota</taxon>
        <taxon>Cyanophyceae</taxon>
        <taxon>Gomontiellales</taxon>
        <taxon>Cyanothecaceae</taxon>
        <taxon>Cyanothece</taxon>
    </lineage>
</organism>
<dbReference type="GO" id="GO:0051213">
    <property type="term" value="F:dioxygenase activity"/>
    <property type="evidence" value="ECO:0007669"/>
    <property type="project" value="UniProtKB-KW"/>
</dbReference>
<reference evidence="3" key="1">
    <citation type="submission" date="2009-01" db="EMBL/GenBank/DDBJ databases">
        <title>Complete sequence of plasmid2 Cyanothece sp. PCC 7425.</title>
        <authorList>
            <consortium name="US DOE Joint Genome Institute"/>
            <person name="Lucas S."/>
            <person name="Copeland A."/>
            <person name="Lapidus A."/>
            <person name="Glavina del Rio T."/>
            <person name="Dalin E."/>
            <person name="Tice H."/>
            <person name="Bruce D."/>
            <person name="Goodwin L."/>
            <person name="Pitluck S."/>
            <person name="Sims D."/>
            <person name="Meineke L."/>
            <person name="Brettin T."/>
            <person name="Detter J.C."/>
            <person name="Han C."/>
            <person name="Larimer F."/>
            <person name="Land M."/>
            <person name="Hauser L."/>
            <person name="Kyrpides N."/>
            <person name="Ovchinnikova G."/>
            <person name="Liberton M."/>
            <person name="Stoeckel J."/>
            <person name="Banerjee A."/>
            <person name="Singh A."/>
            <person name="Page L."/>
            <person name="Sato H."/>
            <person name="Zhao L."/>
            <person name="Sherman L."/>
            <person name="Pakrasi H."/>
            <person name="Richardson P."/>
        </authorList>
    </citation>
    <scope>NUCLEOTIDE SEQUENCE</scope>
    <source>
        <strain evidence="3">PCC 7425</strain>
        <plasmid evidence="3">pP742502</plasmid>
    </source>
</reference>
<dbReference type="InterPro" id="IPR004360">
    <property type="entry name" value="Glyas_Fos-R_dOase_dom"/>
</dbReference>
<dbReference type="GO" id="GO:0046872">
    <property type="term" value="F:metal ion binding"/>
    <property type="evidence" value="ECO:0007669"/>
    <property type="project" value="UniProtKB-KW"/>
</dbReference>
<dbReference type="eggNOG" id="COG0346">
    <property type="taxonomic scope" value="Bacteria"/>
</dbReference>
<geneLocation type="plasmid" evidence="3">
    <name>pP742502</name>
</geneLocation>
<dbReference type="PROSITE" id="PS00934">
    <property type="entry name" value="GLYOXALASE_I_1"/>
    <property type="match status" value="1"/>
</dbReference>
<keyword evidence="1" id="KW-0479">Metal-binding</keyword>
<dbReference type="InterPro" id="IPR037523">
    <property type="entry name" value="VOC_core"/>
</dbReference>
<dbReference type="Gene3D" id="3.10.180.10">
    <property type="entry name" value="2,3-Dihydroxybiphenyl 1,2-Dioxygenase, domain 1"/>
    <property type="match status" value="1"/>
</dbReference>
<keyword evidence="3" id="KW-0560">Oxidoreductase</keyword>
<protein>
    <submittedName>
        <fullName evidence="3">Glyoxalase/bleomycin resistance protein/dioxygenase</fullName>
    </submittedName>
</protein>
<dbReference type="HOGENOM" id="CLU_046006_10_4_3"/>
<dbReference type="PROSITE" id="PS51819">
    <property type="entry name" value="VOC"/>
    <property type="match status" value="1"/>
</dbReference>
<gene>
    <name evidence="3" type="ordered locus">Cyan7425_0192</name>
</gene>
<feature type="domain" description="VOC" evidence="2">
    <location>
        <begin position="2"/>
        <end position="113"/>
    </location>
</feature>
<keyword evidence="3" id="KW-0223">Dioxygenase</keyword>
<dbReference type="GO" id="GO:0004462">
    <property type="term" value="F:lactoylglutathione lyase activity"/>
    <property type="evidence" value="ECO:0007669"/>
    <property type="project" value="InterPro"/>
</dbReference>